<dbReference type="PANTHER" id="PTHR33164">
    <property type="entry name" value="TRANSCRIPTIONAL REGULATOR, MARR FAMILY"/>
    <property type="match status" value="1"/>
</dbReference>
<evidence type="ECO:0000259" key="6">
    <source>
        <dbReference type="PROSITE" id="PS50995"/>
    </source>
</evidence>
<protein>
    <submittedName>
        <fullName evidence="7">DNA-binding transcriptional regulator, MarR family</fullName>
    </submittedName>
</protein>
<dbReference type="SUPFAM" id="SSF46785">
    <property type="entry name" value="Winged helix' DNA-binding domain"/>
    <property type="match status" value="1"/>
</dbReference>
<organism evidence="7 8">
    <name type="scientific">Alloyangia pacifica</name>
    <dbReference type="NCBI Taxonomy" id="311180"/>
    <lineage>
        <taxon>Bacteria</taxon>
        <taxon>Pseudomonadati</taxon>
        <taxon>Pseudomonadota</taxon>
        <taxon>Alphaproteobacteria</taxon>
        <taxon>Rhodobacterales</taxon>
        <taxon>Roseobacteraceae</taxon>
        <taxon>Alloyangia</taxon>
    </lineage>
</organism>
<evidence type="ECO:0000256" key="2">
    <source>
        <dbReference type="ARBA" id="ARBA00022490"/>
    </source>
</evidence>
<dbReference type="InterPro" id="IPR000835">
    <property type="entry name" value="HTH_MarR-typ"/>
</dbReference>
<comment type="subcellular location">
    <subcellularLocation>
        <location evidence="1">Cytoplasm</location>
    </subcellularLocation>
</comment>
<keyword evidence="5" id="KW-0804">Transcription</keyword>
<dbReference type="PRINTS" id="PR00598">
    <property type="entry name" value="HTHMARR"/>
</dbReference>
<evidence type="ECO:0000313" key="8">
    <source>
        <dbReference type="Proteomes" id="UP000199392"/>
    </source>
</evidence>
<evidence type="ECO:0000256" key="3">
    <source>
        <dbReference type="ARBA" id="ARBA00023015"/>
    </source>
</evidence>
<accession>A0A1I6WB01</accession>
<dbReference type="Proteomes" id="UP000199392">
    <property type="component" value="Unassembled WGS sequence"/>
</dbReference>
<keyword evidence="8" id="KW-1185">Reference proteome</keyword>
<reference evidence="8" key="1">
    <citation type="submission" date="2016-10" db="EMBL/GenBank/DDBJ databases">
        <authorList>
            <person name="Varghese N."/>
            <person name="Submissions S."/>
        </authorList>
    </citation>
    <scope>NUCLEOTIDE SEQUENCE [LARGE SCALE GENOMIC DNA]</scope>
    <source>
        <strain evidence="8">DSM 26894</strain>
    </source>
</reference>
<dbReference type="InterPro" id="IPR036390">
    <property type="entry name" value="WH_DNA-bd_sf"/>
</dbReference>
<evidence type="ECO:0000256" key="4">
    <source>
        <dbReference type="ARBA" id="ARBA00023125"/>
    </source>
</evidence>
<dbReference type="Pfam" id="PF22381">
    <property type="entry name" value="Staph_reg_Sar_Rot"/>
    <property type="match status" value="1"/>
</dbReference>
<feature type="domain" description="HTH marR-type" evidence="6">
    <location>
        <begin position="21"/>
        <end position="152"/>
    </location>
</feature>
<evidence type="ECO:0000256" key="5">
    <source>
        <dbReference type="ARBA" id="ARBA00023163"/>
    </source>
</evidence>
<gene>
    <name evidence="7" type="ORF">SAMN04488050_11752</name>
</gene>
<dbReference type="PANTHER" id="PTHR33164:SF5">
    <property type="entry name" value="ORGANIC HYDROPEROXIDE RESISTANCE TRANSCRIPTIONAL REGULATOR"/>
    <property type="match status" value="1"/>
</dbReference>
<proteinExistence type="predicted"/>
<dbReference type="RefSeq" id="WP_245696223.1">
    <property type="nucleotide sequence ID" value="NZ_FNCL01000017.1"/>
</dbReference>
<dbReference type="InterPro" id="IPR055166">
    <property type="entry name" value="Transc_reg_Sar_Rot_HTH"/>
</dbReference>
<dbReference type="InterPro" id="IPR036388">
    <property type="entry name" value="WH-like_DNA-bd_sf"/>
</dbReference>
<keyword evidence="3" id="KW-0805">Transcription regulation</keyword>
<dbReference type="InterPro" id="IPR039422">
    <property type="entry name" value="MarR/SlyA-like"/>
</dbReference>
<dbReference type="SMART" id="SM00347">
    <property type="entry name" value="HTH_MARR"/>
    <property type="match status" value="1"/>
</dbReference>
<keyword evidence="4 7" id="KW-0238">DNA-binding</keyword>
<dbReference type="GO" id="GO:0005737">
    <property type="term" value="C:cytoplasm"/>
    <property type="evidence" value="ECO:0007669"/>
    <property type="project" value="UniProtKB-SubCell"/>
</dbReference>
<dbReference type="GO" id="GO:0006950">
    <property type="term" value="P:response to stress"/>
    <property type="evidence" value="ECO:0007669"/>
    <property type="project" value="TreeGrafter"/>
</dbReference>
<dbReference type="PROSITE" id="PS50995">
    <property type="entry name" value="HTH_MARR_2"/>
    <property type="match status" value="1"/>
</dbReference>
<dbReference type="FunFam" id="1.10.10.10:FF:000163">
    <property type="entry name" value="MarR family transcriptional regulator"/>
    <property type="match status" value="1"/>
</dbReference>
<dbReference type="EMBL" id="FOZW01000017">
    <property type="protein sequence ID" value="SFT23168.1"/>
    <property type="molecule type" value="Genomic_DNA"/>
</dbReference>
<dbReference type="GO" id="GO:0003700">
    <property type="term" value="F:DNA-binding transcription factor activity"/>
    <property type="evidence" value="ECO:0007669"/>
    <property type="project" value="InterPro"/>
</dbReference>
<evidence type="ECO:0000256" key="1">
    <source>
        <dbReference type="ARBA" id="ARBA00004496"/>
    </source>
</evidence>
<evidence type="ECO:0000313" key="7">
    <source>
        <dbReference type="EMBL" id="SFT23168.1"/>
    </source>
</evidence>
<dbReference type="GO" id="GO:0003677">
    <property type="term" value="F:DNA binding"/>
    <property type="evidence" value="ECO:0007669"/>
    <property type="project" value="UniProtKB-KW"/>
</dbReference>
<dbReference type="Gene3D" id="1.10.10.10">
    <property type="entry name" value="Winged helix-like DNA-binding domain superfamily/Winged helix DNA-binding domain"/>
    <property type="match status" value="1"/>
</dbReference>
<dbReference type="AlphaFoldDB" id="A0A1I6WB01"/>
<name>A0A1I6WB01_9RHOB</name>
<sequence length="157" mass="17478">MTRTATPSDPETTAPQALSPQDMVCFSLYSAVHAMSQAYRPHLEKLGLTYPQYLVMSALWAAKAPPTVGMLSRQLQLESSTLTPLLKRLETMGLLTRRRDAEDERQVRIALTEEGHQMQGRTAHIAGCIAEQSGMSVDELLALRDQVSRLRDNLRKG</sequence>
<keyword evidence="2" id="KW-0963">Cytoplasm</keyword>